<name>A0A7W6GM20_9HYPH</name>
<feature type="transmembrane region" description="Helical" evidence="4">
    <location>
        <begin position="174"/>
        <end position="194"/>
    </location>
</feature>
<organism evidence="5 6">
    <name type="scientific">Mycoplana azooxidifex</name>
    <dbReference type="NCBI Taxonomy" id="1636188"/>
    <lineage>
        <taxon>Bacteria</taxon>
        <taxon>Pseudomonadati</taxon>
        <taxon>Pseudomonadota</taxon>
        <taxon>Alphaproteobacteria</taxon>
        <taxon>Hyphomicrobiales</taxon>
        <taxon>Rhizobiaceae</taxon>
        <taxon>Mycoplana</taxon>
    </lineage>
</organism>
<accession>A0A7W6GM20</accession>
<dbReference type="RefSeq" id="WP_210300309.1">
    <property type="nucleotide sequence ID" value="NZ_JACIEE010000007.1"/>
</dbReference>
<feature type="transmembrane region" description="Helical" evidence="4">
    <location>
        <begin position="336"/>
        <end position="355"/>
    </location>
</feature>
<keyword evidence="1 4" id="KW-0812">Transmembrane</keyword>
<dbReference type="Pfam" id="PF07690">
    <property type="entry name" value="MFS_1"/>
    <property type="match status" value="1"/>
</dbReference>
<evidence type="ECO:0000313" key="6">
    <source>
        <dbReference type="Proteomes" id="UP000574761"/>
    </source>
</evidence>
<evidence type="ECO:0000256" key="2">
    <source>
        <dbReference type="ARBA" id="ARBA00022989"/>
    </source>
</evidence>
<reference evidence="5 6" key="1">
    <citation type="submission" date="2020-08" db="EMBL/GenBank/DDBJ databases">
        <title>Genomic Encyclopedia of Type Strains, Phase IV (KMG-IV): sequencing the most valuable type-strain genomes for metagenomic binning, comparative biology and taxonomic classification.</title>
        <authorList>
            <person name="Goeker M."/>
        </authorList>
    </citation>
    <scope>NUCLEOTIDE SEQUENCE [LARGE SCALE GENOMIC DNA]</scope>
    <source>
        <strain evidence="5 6">DSM 100211</strain>
    </source>
</reference>
<feature type="transmembrane region" description="Helical" evidence="4">
    <location>
        <begin position="305"/>
        <end position="324"/>
    </location>
</feature>
<evidence type="ECO:0000313" key="5">
    <source>
        <dbReference type="EMBL" id="MBB3978484.1"/>
    </source>
</evidence>
<evidence type="ECO:0000256" key="1">
    <source>
        <dbReference type="ARBA" id="ARBA00022692"/>
    </source>
</evidence>
<keyword evidence="6" id="KW-1185">Reference proteome</keyword>
<evidence type="ECO:0000256" key="3">
    <source>
        <dbReference type="ARBA" id="ARBA00023136"/>
    </source>
</evidence>
<dbReference type="Gene3D" id="1.20.1250.20">
    <property type="entry name" value="MFS general substrate transporter like domains"/>
    <property type="match status" value="2"/>
</dbReference>
<keyword evidence="2 4" id="KW-1133">Transmembrane helix</keyword>
<proteinExistence type="predicted"/>
<gene>
    <name evidence="5" type="ORF">GGQ64_003718</name>
</gene>
<dbReference type="AlphaFoldDB" id="A0A7W6GM20"/>
<feature type="transmembrane region" description="Helical" evidence="4">
    <location>
        <begin position="215"/>
        <end position="237"/>
    </location>
</feature>
<dbReference type="SUPFAM" id="SSF103473">
    <property type="entry name" value="MFS general substrate transporter"/>
    <property type="match status" value="1"/>
</dbReference>
<keyword evidence="3 4" id="KW-0472">Membrane</keyword>
<evidence type="ECO:0000256" key="4">
    <source>
        <dbReference type="SAM" id="Phobius"/>
    </source>
</evidence>
<protein>
    <submittedName>
        <fullName evidence="5">MFS family permease</fullName>
    </submittedName>
</protein>
<dbReference type="EMBL" id="JACIEE010000007">
    <property type="protein sequence ID" value="MBB3978484.1"/>
    <property type="molecule type" value="Genomic_DNA"/>
</dbReference>
<dbReference type="GO" id="GO:0022857">
    <property type="term" value="F:transmembrane transporter activity"/>
    <property type="evidence" value="ECO:0007669"/>
    <property type="project" value="InterPro"/>
</dbReference>
<feature type="transmembrane region" description="Helical" evidence="4">
    <location>
        <begin position="114"/>
        <end position="135"/>
    </location>
</feature>
<feature type="transmembrane region" description="Helical" evidence="4">
    <location>
        <begin position="243"/>
        <end position="268"/>
    </location>
</feature>
<feature type="transmembrane region" description="Helical" evidence="4">
    <location>
        <begin position="367"/>
        <end position="388"/>
    </location>
</feature>
<dbReference type="InterPro" id="IPR036259">
    <property type="entry name" value="MFS_trans_sf"/>
</dbReference>
<sequence length="408" mass="41722">MVDSAGEGLPASAWICGHPRPGQVAAVLWTGSVGLLILGLQPILLGALFADQRMTFDELALAATLEMVAIAAGSVVMALVLAPDRLRPKATTLLLVLALLGHLTATASSPELLIGLRTLAGLAEGGLVAIATELIARSTRPERLGGIFLTLQTGAQCVLAAVLALAVIPAFGSAGGFEALALLTIASLAAVPFLPGHYEAIPESLQANAGIGGPMALLSLAVIFTFYLFIGALWAFLEPLGQASALTAQTVGLIAAVALAVQVAGAFTATLVERRLDYRVAVALSIAGALLAACLFAAVPNAALFWFAALLTGYVWLFVVPYQIRMTIVADPSRRTALLVPAGQLLGAAIGPIGATLLTSGRGVSAVPLFGIGCLLVSLVLLLAFCLLDARRRPAGTSVIRQDEGNSA</sequence>
<dbReference type="InterPro" id="IPR011701">
    <property type="entry name" value="MFS"/>
</dbReference>
<dbReference type="Proteomes" id="UP000574761">
    <property type="component" value="Unassembled WGS sequence"/>
</dbReference>
<feature type="transmembrane region" description="Helical" evidence="4">
    <location>
        <begin position="280"/>
        <end position="299"/>
    </location>
</feature>
<feature type="transmembrane region" description="Helical" evidence="4">
    <location>
        <begin position="61"/>
        <end position="83"/>
    </location>
</feature>
<feature type="transmembrane region" description="Helical" evidence="4">
    <location>
        <begin position="147"/>
        <end position="168"/>
    </location>
</feature>
<feature type="transmembrane region" description="Helical" evidence="4">
    <location>
        <begin position="27"/>
        <end position="49"/>
    </location>
</feature>
<comment type="caution">
    <text evidence="5">The sequence shown here is derived from an EMBL/GenBank/DDBJ whole genome shotgun (WGS) entry which is preliminary data.</text>
</comment>